<dbReference type="InParanoid" id="A0A7M7M7N3"/>
<dbReference type="Proteomes" id="UP000002358">
    <property type="component" value="Unassembled WGS sequence"/>
</dbReference>
<dbReference type="OrthoDB" id="7551505at2759"/>
<dbReference type="AlphaFoldDB" id="A0A7M7M7N3"/>
<protein>
    <submittedName>
        <fullName evidence="1">Uncharacterized protein</fullName>
    </submittedName>
</protein>
<accession>A0A7M7M7N3</accession>
<sequence>MNANEVVYTPDEDFDQLIDRDPTTELVGYVDQIIAPAKVGQKAGGKGYDLFKFVLTNGSNGRVLCLIWTAELLKKYQPEITINRILHIEHGYTKAALMNNEKEYTLRVLPFEIIFQKITKVEYKGTHVTRPITPELPLSVVDFSSIKEAIGNLFFFLIFQSNFYSFF</sequence>
<dbReference type="RefSeq" id="XP_032457750.1">
    <property type="nucleotide sequence ID" value="XM_032601859.1"/>
</dbReference>
<dbReference type="GeneID" id="107981651"/>
<keyword evidence="2" id="KW-1185">Reference proteome</keyword>
<evidence type="ECO:0000313" key="1">
    <source>
        <dbReference type="EnsemblMetazoa" id="XP_016843386"/>
    </source>
</evidence>
<organism evidence="1 2">
    <name type="scientific">Nasonia vitripennis</name>
    <name type="common">Parasitic wasp</name>
    <dbReference type="NCBI Taxonomy" id="7425"/>
    <lineage>
        <taxon>Eukaryota</taxon>
        <taxon>Metazoa</taxon>
        <taxon>Ecdysozoa</taxon>
        <taxon>Arthropoda</taxon>
        <taxon>Hexapoda</taxon>
        <taxon>Insecta</taxon>
        <taxon>Pterygota</taxon>
        <taxon>Neoptera</taxon>
        <taxon>Endopterygota</taxon>
        <taxon>Hymenoptera</taxon>
        <taxon>Apocrita</taxon>
        <taxon>Proctotrupomorpha</taxon>
        <taxon>Chalcidoidea</taxon>
        <taxon>Pteromalidae</taxon>
        <taxon>Pteromalinae</taxon>
        <taxon>Nasonia</taxon>
    </lineage>
</organism>
<dbReference type="EnsemblMetazoa" id="XM_032601859">
    <property type="protein sequence ID" value="XP_032457750"/>
    <property type="gene ID" value="LOC107981651"/>
</dbReference>
<reference evidence="1" key="1">
    <citation type="submission" date="2021-01" db="UniProtKB">
        <authorList>
            <consortium name="EnsemblMetazoa"/>
        </authorList>
    </citation>
    <scope>IDENTIFICATION</scope>
</reference>
<dbReference type="SMR" id="A0A7M7M7N3"/>
<dbReference type="EnsemblMetazoa" id="XM_016987897">
    <property type="protein sequence ID" value="XP_016843386"/>
    <property type="gene ID" value="LOC107981651"/>
</dbReference>
<evidence type="ECO:0000313" key="2">
    <source>
        <dbReference type="Proteomes" id="UP000002358"/>
    </source>
</evidence>
<dbReference type="KEGG" id="nvi:107981651"/>
<dbReference type="RefSeq" id="XP_016843386.1">
    <property type="nucleotide sequence ID" value="XM_016987897.3"/>
</dbReference>
<proteinExistence type="predicted"/>
<name>A0A7M7M7N3_NASVI</name>